<dbReference type="EMBL" id="WUBI01000002">
    <property type="protein sequence ID" value="MWV44858.1"/>
    <property type="molecule type" value="Genomic_DNA"/>
</dbReference>
<keyword evidence="1" id="KW-0812">Transmembrane</keyword>
<proteinExistence type="predicted"/>
<reference evidence="2 3" key="1">
    <citation type="submission" date="2019-12" db="EMBL/GenBank/DDBJ databases">
        <title>Paenibacillus sp. nov., an endophytic bacterium isolated from the stem of Dendrobium.</title>
        <authorList>
            <person name="Zhao R."/>
        </authorList>
    </citation>
    <scope>NUCLEOTIDE SEQUENCE [LARGE SCALE GENOMIC DNA]</scope>
    <source>
        <strain evidence="2 3">HJL G12</strain>
    </source>
</reference>
<gene>
    <name evidence="2" type="ORF">GRF59_14650</name>
</gene>
<feature type="transmembrane region" description="Helical" evidence="1">
    <location>
        <begin position="106"/>
        <end position="123"/>
    </location>
</feature>
<keyword evidence="1" id="KW-0472">Membrane</keyword>
<dbReference type="RefSeq" id="WP_160498469.1">
    <property type="nucleotide sequence ID" value="NZ_WUBI01000002.1"/>
</dbReference>
<evidence type="ECO:0000256" key="1">
    <source>
        <dbReference type="SAM" id="Phobius"/>
    </source>
</evidence>
<organism evidence="2 3">
    <name type="scientific">Paenibacillus dendrobii</name>
    <dbReference type="NCBI Taxonomy" id="2691084"/>
    <lineage>
        <taxon>Bacteria</taxon>
        <taxon>Bacillati</taxon>
        <taxon>Bacillota</taxon>
        <taxon>Bacilli</taxon>
        <taxon>Bacillales</taxon>
        <taxon>Paenibacillaceae</taxon>
        <taxon>Paenibacillus</taxon>
    </lineage>
</organism>
<accession>A0A7X3LIR6</accession>
<keyword evidence="3" id="KW-1185">Reference proteome</keyword>
<evidence type="ECO:0000313" key="3">
    <source>
        <dbReference type="Proteomes" id="UP000460318"/>
    </source>
</evidence>
<evidence type="ECO:0000313" key="2">
    <source>
        <dbReference type="EMBL" id="MWV44858.1"/>
    </source>
</evidence>
<sequence length="133" mass="14932">MARIESMSFSQFLNYSCEASKLKDVLISHLKRHKVVYRVVGVTIIIFASGIIDPTLYASGTGIDAGGLKIYHKLVNLGKWVIVIKGGWDTIQNTIKGDFDHAKKSFLQYLIIYIILLALPWSLDQIDSVFKSI</sequence>
<protein>
    <submittedName>
        <fullName evidence="2">Uncharacterized protein</fullName>
    </submittedName>
</protein>
<dbReference type="Proteomes" id="UP000460318">
    <property type="component" value="Unassembled WGS sequence"/>
</dbReference>
<name>A0A7X3LIR6_9BACL</name>
<comment type="caution">
    <text evidence="2">The sequence shown here is derived from an EMBL/GenBank/DDBJ whole genome shotgun (WGS) entry which is preliminary data.</text>
</comment>
<dbReference type="AlphaFoldDB" id="A0A7X3LIR6"/>
<keyword evidence="1" id="KW-1133">Transmembrane helix</keyword>
<feature type="transmembrane region" description="Helical" evidence="1">
    <location>
        <begin position="35"/>
        <end position="52"/>
    </location>
</feature>